<sequence>MKKSTDIPPLYYPLWLLLKGLAALPLPVLYVLADFLYLLMYRVVGYRKKVVLQNLRMAFPEKSETELRSIAKAFYRQFADVVVEILHLAGMSRSEMQRRVKFTNPELLAGYVEAGTPVLILGSHVGNWEWSLSAAAVTFGFPSEGVYKPLNNPFFEAFMRHTRSRLGAHLIKMKETLREFVSKRRQPRVVALLSDQTPLRSEITFWTQFMHQDTPFYTGAEKLSERFGYPVLFLDVKRTSRGHYALTFEQITDGKQKPAVAAEDHPITVAFAQKLEAALRRAPADYLWTHKRWKHKRPQPAASEEL</sequence>
<dbReference type="Pfam" id="PF03279">
    <property type="entry name" value="Lip_A_acyltrans"/>
    <property type="match status" value="1"/>
</dbReference>
<dbReference type="GO" id="GO:0005886">
    <property type="term" value="C:plasma membrane"/>
    <property type="evidence" value="ECO:0007669"/>
    <property type="project" value="UniProtKB-SubCell"/>
</dbReference>
<evidence type="ECO:0000256" key="1">
    <source>
        <dbReference type="ARBA" id="ARBA00004533"/>
    </source>
</evidence>
<dbReference type="PIRSF" id="PIRSF026649">
    <property type="entry name" value="MsbB"/>
    <property type="match status" value="1"/>
</dbReference>
<dbReference type="RefSeq" id="WP_051364287.1">
    <property type="nucleotide sequence ID" value="NZ_CP021235.1"/>
</dbReference>
<dbReference type="Proteomes" id="UP000266292">
    <property type="component" value="Chromosome"/>
</dbReference>
<evidence type="ECO:0000256" key="3">
    <source>
        <dbReference type="ARBA" id="ARBA00022519"/>
    </source>
</evidence>
<keyword evidence="5 7" id="KW-0472">Membrane</keyword>
<comment type="subcellular location">
    <subcellularLocation>
        <location evidence="1">Cell inner membrane</location>
    </subcellularLocation>
</comment>
<dbReference type="AlphaFoldDB" id="A0A1X9YN62"/>
<dbReference type="GO" id="GO:0016746">
    <property type="term" value="F:acyltransferase activity"/>
    <property type="evidence" value="ECO:0007669"/>
    <property type="project" value="UniProtKB-KW"/>
</dbReference>
<dbReference type="EMBL" id="CP021235">
    <property type="protein sequence ID" value="ARS34328.1"/>
    <property type="molecule type" value="Genomic_DNA"/>
</dbReference>
<evidence type="ECO:0000256" key="5">
    <source>
        <dbReference type="ARBA" id="ARBA00023136"/>
    </source>
</evidence>
<evidence type="ECO:0000256" key="7">
    <source>
        <dbReference type="SAM" id="Phobius"/>
    </source>
</evidence>
<keyword evidence="3" id="KW-0997">Cell inner membrane</keyword>
<dbReference type="InterPro" id="IPR004960">
    <property type="entry name" value="LipA_acyltrans"/>
</dbReference>
<feature type="transmembrane region" description="Helical" evidence="7">
    <location>
        <begin position="12"/>
        <end position="39"/>
    </location>
</feature>
<evidence type="ECO:0000313" key="9">
    <source>
        <dbReference type="Proteomes" id="UP000266292"/>
    </source>
</evidence>
<keyword evidence="4 8" id="KW-0808">Transferase</keyword>
<dbReference type="CDD" id="cd07984">
    <property type="entry name" value="LPLAT_LABLAT-like"/>
    <property type="match status" value="1"/>
</dbReference>
<organism evidence="8 9">
    <name type="scientific">Pontibacter actiniarum</name>
    <dbReference type="NCBI Taxonomy" id="323450"/>
    <lineage>
        <taxon>Bacteria</taxon>
        <taxon>Pseudomonadati</taxon>
        <taxon>Bacteroidota</taxon>
        <taxon>Cytophagia</taxon>
        <taxon>Cytophagales</taxon>
        <taxon>Hymenobacteraceae</taxon>
        <taxon>Pontibacter</taxon>
    </lineage>
</organism>
<dbReference type="KEGG" id="pact:CA264_02110"/>
<accession>A0A1X9YN62</accession>
<keyword evidence="6 8" id="KW-0012">Acyltransferase</keyword>
<name>A0A1X9YN62_9BACT</name>
<keyword evidence="2" id="KW-1003">Cell membrane</keyword>
<keyword evidence="7" id="KW-1133">Transmembrane helix</keyword>
<evidence type="ECO:0000256" key="2">
    <source>
        <dbReference type="ARBA" id="ARBA00022475"/>
    </source>
</evidence>
<evidence type="ECO:0000256" key="6">
    <source>
        <dbReference type="ARBA" id="ARBA00023315"/>
    </source>
</evidence>
<dbReference type="STRING" id="709015.GCA_000472485_00416"/>
<evidence type="ECO:0000256" key="4">
    <source>
        <dbReference type="ARBA" id="ARBA00022679"/>
    </source>
</evidence>
<dbReference type="GO" id="GO:0009247">
    <property type="term" value="P:glycolipid biosynthetic process"/>
    <property type="evidence" value="ECO:0007669"/>
    <property type="project" value="UniProtKB-ARBA"/>
</dbReference>
<dbReference type="OrthoDB" id="9801955at2"/>
<keyword evidence="9" id="KW-1185">Reference proteome</keyword>
<evidence type="ECO:0000313" key="8">
    <source>
        <dbReference type="EMBL" id="ARS34328.1"/>
    </source>
</evidence>
<keyword evidence="7" id="KW-0812">Transmembrane</keyword>
<dbReference type="PANTHER" id="PTHR30606">
    <property type="entry name" value="LIPID A BIOSYNTHESIS LAUROYL ACYLTRANSFERASE"/>
    <property type="match status" value="1"/>
</dbReference>
<dbReference type="PANTHER" id="PTHR30606:SF10">
    <property type="entry name" value="PHOSPHATIDYLINOSITOL MANNOSIDE ACYLTRANSFERASE"/>
    <property type="match status" value="1"/>
</dbReference>
<proteinExistence type="predicted"/>
<gene>
    <name evidence="8" type="ORF">CA264_02110</name>
</gene>
<reference evidence="9" key="1">
    <citation type="submission" date="2017-05" db="EMBL/GenBank/DDBJ databases">
        <authorList>
            <person name="Ray J."/>
            <person name="Price M."/>
            <person name="Deutschbauer A."/>
        </authorList>
    </citation>
    <scope>NUCLEOTIDE SEQUENCE [LARGE SCALE GENOMIC DNA]</scope>
    <source>
        <strain evidence="9">DSM 19842</strain>
    </source>
</reference>
<protein>
    <submittedName>
        <fullName evidence="8">Lauroyl acyltransferase</fullName>
    </submittedName>
</protein>